<evidence type="ECO:0000256" key="14">
    <source>
        <dbReference type="ARBA" id="ARBA00023136"/>
    </source>
</evidence>
<dbReference type="EC" id="2.3.2.27" evidence="6"/>
<accession>A0A6H0XUQ4</accession>
<gene>
    <name evidence="21" type="ORF">AMS68_003981</name>
</gene>
<keyword evidence="15" id="KW-0458">Lysosome</keyword>
<dbReference type="OrthoDB" id="660555at2759"/>
<dbReference type="InterPro" id="IPR000306">
    <property type="entry name" value="Znf_FYVE"/>
</dbReference>
<feature type="compositionally biased region" description="Polar residues" evidence="18">
    <location>
        <begin position="1"/>
        <end position="18"/>
    </location>
</feature>
<evidence type="ECO:0000256" key="3">
    <source>
        <dbReference type="ARBA" id="ARBA00004177"/>
    </source>
</evidence>
<keyword evidence="8" id="KW-0519">Myristate</keyword>
<name>A0A6H0XUQ4_9PEZI</name>
<evidence type="ECO:0000256" key="17">
    <source>
        <dbReference type="PROSITE-ProRule" id="PRU00175"/>
    </source>
</evidence>
<evidence type="ECO:0000256" key="9">
    <source>
        <dbReference type="ARBA" id="ARBA00022723"/>
    </source>
</evidence>
<keyword evidence="14" id="KW-0472">Membrane</keyword>
<feature type="compositionally biased region" description="Low complexity" evidence="18">
    <location>
        <begin position="343"/>
        <end position="352"/>
    </location>
</feature>
<dbReference type="PROSITE" id="PS50089">
    <property type="entry name" value="ZF_RING_2"/>
    <property type="match status" value="1"/>
</dbReference>
<dbReference type="PANTHER" id="PTHR46661">
    <property type="entry name" value="E3 UBIQUITIN-PROTEIN LIGASE ZNRF1-LIKE PROTEIN"/>
    <property type="match status" value="1"/>
</dbReference>
<evidence type="ECO:0000256" key="4">
    <source>
        <dbReference type="ARBA" id="ARBA00004371"/>
    </source>
</evidence>
<feature type="domain" description="FYVE-type" evidence="20">
    <location>
        <begin position="108"/>
        <end position="179"/>
    </location>
</feature>
<evidence type="ECO:0000256" key="7">
    <source>
        <dbReference type="ARBA" id="ARBA00022679"/>
    </source>
</evidence>
<evidence type="ECO:0000256" key="15">
    <source>
        <dbReference type="ARBA" id="ARBA00023228"/>
    </source>
</evidence>
<dbReference type="CDD" id="cd16489">
    <property type="entry name" value="mRING-CH-C4HC2H_ZNRF"/>
    <property type="match status" value="1"/>
</dbReference>
<comment type="pathway">
    <text evidence="5">Protein modification; protein ubiquitination.</text>
</comment>
<dbReference type="InterPro" id="IPR017455">
    <property type="entry name" value="Znf_FYVE-rel"/>
</dbReference>
<sequence length="428" mass="47547">MDHNQFHTVGATTAAQSRTLDRNAVRPLPPRPRTPRADSSDRKRRLTSPDQGRAHTFTMTAGSHYHSLANHPGRGHDDLAARVLPHFRQSQGPTMSDIVPPIPQWQPDEDVQKCPVCQQEFTLFFRKHHCRKCGKVVCGDCSRHRITVPLRFVAQPPWAADSILQYPGASAPVRVCNPCVPDPWSPTENEQPPPVPPPDTRPRAFNRYSLPPPPPSGMPGHAHRHSSDVSRHYRQHEQHMPPQPGQIAYRRLAPGIAYGSPQAQSQSLDTRSQLAATPAQPTPAPRRIVKEEDECPVCGVELAPGDATREAHIASCVTTRFGSLDTARTPPVPSSVDDAGIVSSSSDPASRARAQSYRSRGLYQYKATEKDCVDGEGEEQECPICFEEFQPGETLGRLECLCRFHHKCIREWWVRRGPGMCPVHASHE</sequence>
<dbReference type="GO" id="GO:0005768">
    <property type="term" value="C:endosome"/>
    <property type="evidence" value="ECO:0007669"/>
    <property type="project" value="UniProtKB-SubCell"/>
</dbReference>
<keyword evidence="16" id="KW-0449">Lipoprotein</keyword>
<evidence type="ECO:0000259" key="19">
    <source>
        <dbReference type="PROSITE" id="PS50089"/>
    </source>
</evidence>
<comment type="catalytic activity">
    <reaction evidence="1">
        <text>S-ubiquitinyl-[E2 ubiquitin-conjugating enzyme]-L-cysteine + [acceptor protein]-L-lysine = [E2 ubiquitin-conjugating enzyme]-L-cysteine + N(6)-ubiquitinyl-[acceptor protein]-L-lysine.</text>
        <dbReference type="EC" id="2.3.2.27"/>
    </reaction>
</comment>
<evidence type="ECO:0000256" key="2">
    <source>
        <dbReference type="ARBA" id="ARBA00004170"/>
    </source>
</evidence>
<dbReference type="SMART" id="SM00064">
    <property type="entry name" value="FYVE"/>
    <property type="match status" value="1"/>
</dbReference>
<feature type="region of interest" description="Disordered" evidence="18">
    <location>
        <begin position="183"/>
        <end position="245"/>
    </location>
</feature>
<evidence type="ECO:0000256" key="18">
    <source>
        <dbReference type="SAM" id="MobiDB-lite"/>
    </source>
</evidence>
<evidence type="ECO:0000256" key="6">
    <source>
        <dbReference type="ARBA" id="ARBA00012483"/>
    </source>
</evidence>
<evidence type="ECO:0000256" key="10">
    <source>
        <dbReference type="ARBA" id="ARBA00022753"/>
    </source>
</evidence>
<protein>
    <recommendedName>
        <fullName evidence="6">RING-type E3 ubiquitin transferase</fullName>
        <ecNumber evidence="6">2.3.2.27</ecNumber>
    </recommendedName>
</protein>
<dbReference type="InterPro" id="IPR011011">
    <property type="entry name" value="Znf_FYVE_PHD"/>
</dbReference>
<dbReference type="SUPFAM" id="SSF57850">
    <property type="entry name" value="RING/U-box"/>
    <property type="match status" value="1"/>
</dbReference>
<feature type="region of interest" description="Disordered" evidence="18">
    <location>
        <begin position="259"/>
        <end position="288"/>
    </location>
</feature>
<dbReference type="EMBL" id="CP051141">
    <property type="protein sequence ID" value="QIW98463.1"/>
    <property type="molecule type" value="Genomic_DNA"/>
</dbReference>
<dbReference type="Pfam" id="PF13639">
    <property type="entry name" value="zf-RING_2"/>
    <property type="match status" value="1"/>
</dbReference>
<evidence type="ECO:0000313" key="22">
    <source>
        <dbReference type="Proteomes" id="UP000503462"/>
    </source>
</evidence>
<dbReference type="InterPro" id="IPR013083">
    <property type="entry name" value="Znf_RING/FYVE/PHD"/>
</dbReference>
<keyword evidence="7" id="KW-0808">Transferase</keyword>
<evidence type="ECO:0000256" key="13">
    <source>
        <dbReference type="ARBA" id="ARBA00022833"/>
    </source>
</evidence>
<evidence type="ECO:0000256" key="16">
    <source>
        <dbReference type="ARBA" id="ARBA00023288"/>
    </source>
</evidence>
<dbReference type="PROSITE" id="PS50178">
    <property type="entry name" value="ZF_FYVE"/>
    <property type="match status" value="1"/>
</dbReference>
<dbReference type="GO" id="GO:0043161">
    <property type="term" value="P:proteasome-mediated ubiquitin-dependent protein catabolic process"/>
    <property type="evidence" value="ECO:0007669"/>
    <property type="project" value="TreeGrafter"/>
</dbReference>
<dbReference type="InterPro" id="IPR051878">
    <property type="entry name" value="ZNRF_ubiq-protein_ligase"/>
</dbReference>
<feature type="region of interest" description="Disordered" evidence="18">
    <location>
        <begin position="1"/>
        <end position="55"/>
    </location>
</feature>
<evidence type="ECO:0000259" key="20">
    <source>
        <dbReference type="PROSITE" id="PS50178"/>
    </source>
</evidence>
<feature type="region of interest" description="Disordered" evidence="18">
    <location>
        <begin position="324"/>
        <end position="352"/>
    </location>
</feature>
<keyword evidence="13" id="KW-0862">Zinc</keyword>
<dbReference type="Gene3D" id="3.30.40.10">
    <property type="entry name" value="Zinc/RING finger domain, C3HC4 (zinc finger)"/>
    <property type="match status" value="2"/>
</dbReference>
<evidence type="ECO:0000256" key="12">
    <source>
        <dbReference type="ARBA" id="ARBA00022786"/>
    </source>
</evidence>
<dbReference type="AlphaFoldDB" id="A0A6H0XUQ4"/>
<evidence type="ECO:0000256" key="11">
    <source>
        <dbReference type="ARBA" id="ARBA00022771"/>
    </source>
</evidence>
<feature type="compositionally biased region" description="Basic and acidic residues" evidence="18">
    <location>
        <begin position="225"/>
        <end position="239"/>
    </location>
</feature>
<feature type="domain" description="RING-type" evidence="19">
    <location>
        <begin position="382"/>
        <end position="424"/>
    </location>
</feature>
<dbReference type="PANTHER" id="PTHR46661:SF4">
    <property type="entry name" value="RING-TYPE DOMAIN-CONTAINING PROTEIN"/>
    <property type="match status" value="1"/>
</dbReference>
<keyword evidence="11 17" id="KW-0863">Zinc-finger</keyword>
<dbReference type="InterPro" id="IPR001841">
    <property type="entry name" value="Znf_RING"/>
</dbReference>
<evidence type="ECO:0000256" key="1">
    <source>
        <dbReference type="ARBA" id="ARBA00000900"/>
    </source>
</evidence>
<comment type="subcellular location">
    <subcellularLocation>
        <location evidence="3">Endosome</location>
    </subcellularLocation>
    <subcellularLocation>
        <location evidence="4">Lysosome</location>
    </subcellularLocation>
    <subcellularLocation>
        <location evidence="2">Membrane</location>
        <topology evidence="2">Peripheral membrane protein</topology>
    </subcellularLocation>
</comment>
<dbReference type="GO" id="GO:0070936">
    <property type="term" value="P:protein K48-linked ubiquitination"/>
    <property type="evidence" value="ECO:0007669"/>
    <property type="project" value="TreeGrafter"/>
</dbReference>
<organism evidence="21 22">
    <name type="scientific">Peltaster fructicola</name>
    <dbReference type="NCBI Taxonomy" id="286661"/>
    <lineage>
        <taxon>Eukaryota</taxon>
        <taxon>Fungi</taxon>
        <taxon>Dikarya</taxon>
        <taxon>Ascomycota</taxon>
        <taxon>Pezizomycotina</taxon>
        <taxon>Dothideomycetes</taxon>
        <taxon>Dothideomycetes incertae sedis</taxon>
        <taxon>Peltaster</taxon>
    </lineage>
</organism>
<keyword evidence="22" id="KW-1185">Reference proteome</keyword>
<dbReference type="Proteomes" id="UP000503462">
    <property type="component" value="Chromosome 3"/>
</dbReference>
<proteinExistence type="predicted"/>
<dbReference type="GO" id="GO:0008270">
    <property type="term" value="F:zinc ion binding"/>
    <property type="evidence" value="ECO:0007669"/>
    <property type="project" value="UniProtKB-KW"/>
</dbReference>
<evidence type="ECO:0000256" key="8">
    <source>
        <dbReference type="ARBA" id="ARBA00022707"/>
    </source>
</evidence>
<dbReference type="SUPFAM" id="SSF57903">
    <property type="entry name" value="FYVE/PHD zinc finger"/>
    <property type="match status" value="1"/>
</dbReference>
<dbReference type="SMART" id="SM00184">
    <property type="entry name" value="RING"/>
    <property type="match status" value="1"/>
</dbReference>
<dbReference type="Pfam" id="PF01363">
    <property type="entry name" value="FYVE"/>
    <property type="match status" value="1"/>
</dbReference>
<keyword evidence="9" id="KW-0479">Metal-binding</keyword>
<evidence type="ECO:0000313" key="21">
    <source>
        <dbReference type="EMBL" id="QIW98463.1"/>
    </source>
</evidence>
<dbReference type="GO" id="GO:0061630">
    <property type="term" value="F:ubiquitin protein ligase activity"/>
    <property type="evidence" value="ECO:0007669"/>
    <property type="project" value="UniProtKB-EC"/>
</dbReference>
<evidence type="ECO:0000256" key="5">
    <source>
        <dbReference type="ARBA" id="ARBA00004906"/>
    </source>
</evidence>
<keyword evidence="10" id="KW-0967">Endosome</keyword>
<dbReference type="GO" id="GO:0016020">
    <property type="term" value="C:membrane"/>
    <property type="evidence" value="ECO:0007669"/>
    <property type="project" value="UniProtKB-SubCell"/>
</dbReference>
<feature type="compositionally biased region" description="Polar residues" evidence="18">
    <location>
        <begin position="261"/>
        <end position="274"/>
    </location>
</feature>
<keyword evidence="12" id="KW-0833">Ubl conjugation pathway</keyword>
<reference evidence="21 22" key="1">
    <citation type="journal article" date="2016" name="Sci. Rep.">
        <title>Peltaster fructicola genome reveals evolution from an invasive phytopathogen to an ectophytic parasite.</title>
        <authorList>
            <person name="Xu C."/>
            <person name="Chen H."/>
            <person name="Gleason M.L."/>
            <person name="Xu J.R."/>
            <person name="Liu H."/>
            <person name="Zhang R."/>
            <person name="Sun G."/>
        </authorList>
    </citation>
    <scope>NUCLEOTIDE SEQUENCE [LARGE SCALE GENOMIC DNA]</scope>
    <source>
        <strain evidence="21 22">LNHT1506</strain>
    </source>
</reference>